<dbReference type="Gene3D" id="3.40.50.1980">
    <property type="entry name" value="Nitrogenase molybdenum iron protein domain"/>
    <property type="match status" value="2"/>
</dbReference>
<reference evidence="4" key="1">
    <citation type="journal article" date="2019" name="Int. J. Syst. Evol. Microbiol.">
        <title>The Global Catalogue of Microorganisms (GCM) 10K type strain sequencing project: providing services to taxonomists for standard genome sequencing and annotation.</title>
        <authorList>
            <consortium name="The Broad Institute Genomics Platform"/>
            <consortium name="The Broad Institute Genome Sequencing Center for Infectious Disease"/>
            <person name="Wu L."/>
            <person name="Ma J."/>
        </authorList>
    </citation>
    <scope>NUCLEOTIDE SEQUENCE [LARGE SCALE GENOMIC DNA]</scope>
    <source>
        <strain evidence="4">KCTC 12708</strain>
    </source>
</reference>
<evidence type="ECO:0000313" key="3">
    <source>
        <dbReference type="EMBL" id="GGZ46465.1"/>
    </source>
</evidence>
<keyword evidence="1" id="KW-0732">Signal</keyword>
<dbReference type="GeneID" id="94368139"/>
<dbReference type="InterPro" id="IPR054828">
    <property type="entry name" value="Vit_B12_bind_prot"/>
</dbReference>
<dbReference type="EMBL" id="BMWY01000001">
    <property type="protein sequence ID" value="GGZ46465.1"/>
    <property type="molecule type" value="Genomic_DNA"/>
</dbReference>
<dbReference type="InterPro" id="IPR002491">
    <property type="entry name" value="ABC_transptr_periplasmic_BD"/>
</dbReference>
<gene>
    <name evidence="3" type="ORF">GCM10008088_04880</name>
</gene>
<evidence type="ECO:0000256" key="1">
    <source>
        <dbReference type="ARBA" id="ARBA00022729"/>
    </source>
</evidence>
<keyword evidence="4" id="KW-1185">Reference proteome</keyword>
<evidence type="ECO:0000313" key="4">
    <source>
        <dbReference type="Proteomes" id="UP000615593"/>
    </source>
</evidence>
<protein>
    <submittedName>
        <fullName evidence="3">Iron ABC transporter</fullName>
    </submittedName>
</protein>
<dbReference type="NCBIfam" id="NF038402">
    <property type="entry name" value="TroA_like"/>
    <property type="match status" value="1"/>
</dbReference>
<sequence>MQVQDQLGRNFQLKETPKRIISLVPSQTELLVDLGLREQLVGITKFCVHPVELRKEVEIVGGTKEVKLEKIAQLQPDLILCNKEENTFDMVTQLEPIAPVHVSNISTIEESLVLIKQYGEIFSVEEKAKTLIAKIQAGLKDFQEFVRDKKPLKVAYFIWRKPWMVAGGDTFIDHLLQQNHFENIFAEIPRYPEVDLHRLAEADLVLLSSEPFPFQEKHIEELSKFIEPEKIKLIDGEFFSWYGSRLAKAFSYFKKWHRAELPLRKG</sequence>
<dbReference type="RefSeq" id="WP_027886095.1">
    <property type="nucleotide sequence ID" value="NZ_BMWY01000001.1"/>
</dbReference>
<evidence type="ECO:0000259" key="2">
    <source>
        <dbReference type="PROSITE" id="PS50983"/>
    </source>
</evidence>
<dbReference type="Pfam" id="PF01497">
    <property type="entry name" value="Peripla_BP_2"/>
    <property type="match status" value="1"/>
</dbReference>
<feature type="domain" description="Fe/B12 periplasmic-binding" evidence="2">
    <location>
        <begin position="19"/>
        <end position="266"/>
    </location>
</feature>
<proteinExistence type="predicted"/>
<name>A0ABQ3BIT5_9FLAO</name>
<dbReference type="Proteomes" id="UP000615593">
    <property type="component" value="Unassembled WGS sequence"/>
</dbReference>
<dbReference type="PANTHER" id="PTHR30535:SF34">
    <property type="entry name" value="MOLYBDATE-BINDING PROTEIN MOLA"/>
    <property type="match status" value="1"/>
</dbReference>
<dbReference type="PROSITE" id="PS50983">
    <property type="entry name" value="FE_B12_PBP"/>
    <property type="match status" value="1"/>
</dbReference>
<organism evidence="3 4">
    <name type="scientific">Mesonia mobilis</name>
    <dbReference type="NCBI Taxonomy" id="369791"/>
    <lineage>
        <taxon>Bacteria</taxon>
        <taxon>Pseudomonadati</taxon>
        <taxon>Bacteroidota</taxon>
        <taxon>Flavobacteriia</taxon>
        <taxon>Flavobacteriales</taxon>
        <taxon>Flavobacteriaceae</taxon>
        <taxon>Mesonia</taxon>
    </lineage>
</organism>
<dbReference type="InterPro" id="IPR050902">
    <property type="entry name" value="ABC_Transporter_SBP"/>
</dbReference>
<accession>A0ABQ3BIT5</accession>
<comment type="caution">
    <text evidence="3">The sequence shown here is derived from an EMBL/GenBank/DDBJ whole genome shotgun (WGS) entry which is preliminary data.</text>
</comment>
<dbReference type="SUPFAM" id="SSF53807">
    <property type="entry name" value="Helical backbone' metal receptor"/>
    <property type="match status" value="1"/>
</dbReference>
<dbReference type="PANTHER" id="PTHR30535">
    <property type="entry name" value="VITAMIN B12-BINDING PROTEIN"/>
    <property type="match status" value="1"/>
</dbReference>